<evidence type="ECO:0000256" key="2">
    <source>
        <dbReference type="ARBA" id="ARBA00009677"/>
    </source>
</evidence>
<feature type="domain" description="Flagellar basal body rod protein N-terminal" evidence="7">
    <location>
        <begin position="5"/>
        <end position="35"/>
    </location>
</feature>
<dbReference type="InterPro" id="IPR001444">
    <property type="entry name" value="Flag_bb_rod_N"/>
</dbReference>
<dbReference type="GO" id="GO:0030694">
    <property type="term" value="C:bacterial-type flagellum basal body, rod"/>
    <property type="evidence" value="ECO:0007669"/>
    <property type="project" value="UniProtKB-UniRule"/>
</dbReference>
<dbReference type="InterPro" id="IPR012836">
    <property type="entry name" value="FlgF"/>
</dbReference>
<proteinExistence type="inferred from homology"/>
<evidence type="ECO:0000313" key="11">
    <source>
        <dbReference type="Proteomes" id="UP000031518"/>
    </source>
</evidence>
<evidence type="ECO:0000256" key="4">
    <source>
        <dbReference type="ARBA" id="ARBA00038560"/>
    </source>
</evidence>
<dbReference type="NCBIfam" id="TIGR02490">
    <property type="entry name" value="flgF"/>
    <property type="match status" value="1"/>
</dbReference>
<evidence type="ECO:0000256" key="1">
    <source>
        <dbReference type="ARBA" id="ARBA00004117"/>
    </source>
</evidence>
<feature type="domain" description="Flagellar basal-body/hook protein C-terminal" evidence="8">
    <location>
        <begin position="233"/>
        <end position="266"/>
    </location>
</feature>
<protein>
    <recommendedName>
        <fullName evidence="5 6">Flagellar basal-body rod protein FlgF</fullName>
    </recommendedName>
</protein>
<evidence type="ECO:0000256" key="6">
    <source>
        <dbReference type="RuleBase" id="RU362116"/>
    </source>
</evidence>
<dbReference type="InterPro" id="IPR010930">
    <property type="entry name" value="Flg_bb/hook_C_dom"/>
</dbReference>
<comment type="similarity">
    <text evidence="2 6">Belongs to the flagella basal body rod proteins family.</text>
</comment>
<keyword evidence="3 6" id="KW-0975">Bacterial flagellum</keyword>
<evidence type="ECO:0000259" key="9">
    <source>
        <dbReference type="Pfam" id="PF22692"/>
    </source>
</evidence>
<comment type="subunit">
    <text evidence="4 6">The basal body constitutes a major portion of the flagellar organelle and consists of five rings (E,L,P,S, and M) mounted on a central rod. The rod consists of about 26 subunits of FlgG in the distal portion, and FlgB, FlgC and FlgF are thought to build up the proximal portion of the rod with about 6 subunits each.</text>
</comment>
<gene>
    <name evidence="10" type="ORF">PYK22_01661</name>
</gene>
<dbReference type="Proteomes" id="UP000031518">
    <property type="component" value="Unassembled WGS sequence"/>
</dbReference>
<feature type="domain" description="Flagellar hook protein FlgE/F/G-like D1" evidence="9">
    <location>
        <begin position="125"/>
        <end position="188"/>
    </location>
</feature>
<dbReference type="AlphaFoldDB" id="A0A0B6WX77"/>
<dbReference type="EMBL" id="CBXV010000005">
    <property type="protein sequence ID" value="CDM65656.1"/>
    <property type="molecule type" value="Genomic_DNA"/>
</dbReference>
<sequence>MGNELYTAYLGMRARQRALDVTANNIANVSTTAFKADRLLYRSVEAATIEASLLQADQNAQSAGPGGANVAPNDAANGGTVDKPQVASIAVTLPLHARAVGVLMSTATDFSPGPIRQTGRSLDVALEGDGFLVVQTPRGERYTRAGALTLNANGQLVTHQGDLVVGDAGPITVPPGEVAIGTDGTISVKGQIVGRLKLVRFDDPRRALIKEGHSLFMATGAERPKEAVNTLVRSGALEMSNVNPIAELVAMIQQGREFESMQRSLTLVMGELGRKISNELGKL</sequence>
<dbReference type="GO" id="GO:0071978">
    <property type="term" value="P:bacterial-type flagellum-dependent swarming motility"/>
    <property type="evidence" value="ECO:0007669"/>
    <property type="project" value="TreeGrafter"/>
</dbReference>
<evidence type="ECO:0000256" key="3">
    <source>
        <dbReference type="ARBA" id="ARBA00023143"/>
    </source>
</evidence>
<keyword evidence="10" id="KW-0966">Cell projection</keyword>
<dbReference type="InterPro" id="IPR020013">
    <property type="entry name" value="Flagellar_FlgE/F/G"/>
</dbReference>
<dbReference type="Pfam" id="PF06429">
    <property type="entry name" value="Flg_bbr_C"/>
    <property type="match status" value="1"/>
</dbReference>
<accession>A0A0B6WX77</accession>
<evidence type="ECO:0000259" key="8">
    <source>
        <dbReference type="Pfam" id="PF06429"/>
    </source>
</evidence>
<dbReference type="OrthoDB" id="9804559at2"/>
<dbReference type="SUPFAM" id="SSF117143">
    <property type="entry name" value="Flagellar hook protein flgE"/>
    <property type="match status" value="1"/>
</dbReference>
<dbReference type="InterPro" id="IPR053967">
    <property type="entry name" value="LlgE_F_G-like_D1"/>
</dbReference>
<dbReference type="Pfam" id="PF22692">
    <property type="entry name" value="LlgE_F_G_D1"/>
    <property type="match status" value="1"/>
</dbReference>
<dbReference type="RefSeq" id="WP_041976033.1">
    <property type="nucleotide sequence ID" value="NZ_CBXV010000005.1"/>
</dbReference>
<comment type="subcellular location">
    <subcellularLocation>
        <location evidence="1 6">Bacterial flagellum basal body</location>
    </subcellularLocation>
</comment>
<dbReference type="NCBIfam" id="TIGR03506">
    <property type="entry name" value="FlgEFG_subfam"/>
    <property type="match status" value="1"/>
</dbReference>
<keyword evidence="11" id="KW-1185">Reference proteome</keyword>
<dbReference type="PANTHER" id="PTHR30435:SF18">
    <property type="entry name" value="FLAGELLAR BASAL-BODY ROD PROTEIN FLGF"/>
    <property type="match status" value="1"/>
</dbReference>
<dbReference type="PANTHER" id="PTHR30435">
    <property type="entry name" value="FLAGELLAR PROTEIN"/>
    <property type="match status" value="1"/>
</dbReference>
<organism evidence="10 11">
    <name type="scientific">Pyrinomonas methylaliphatogenes</name>
    <dbReference type="NCBI Taxonomy" id="454194"/>
    <lineage>
        <taxon>Bacteria</taxon>
        <taxon>Pseudomonadati</taxon>
        <taxon>Acidobacteriota</taxon>
        <taxon>Blastocatellia</taxon>
        <taxon>Blastocatellales</taxon>
        <taxon>Pyrinomonadaceae</taxon>
        <taxon>Pyrinomonas</taxon>
    </lineage>
</organism>
<keyword evidence="10" id="KW-0282">Flagellum</keyword>
<dbReference type="STRING" id="454194.PYK22_01661"/>
<keyword evidence="10" id="KW-0969">Cilium</keyword>
<reference evidence="10 11" key="1">
    <citation type="submission" date="2013-12" db="EMBL/GenBank/DDBJ databases">
        <authorList>
            <person name="Stott M."/>
        </authorList>
    </citation>
    <scope>NUCLEOTIDE SEQUENCE [LARGE SCALE GENOMIC DNA]</scope>
    <source>
        <strain evidence="10 11">K22</strain>
    </source>
</reference>
<evidence type="ECO:0000256" key="5">
    <source>
        <dbReference type="ARBA" id="ARBA00040228"/>
    </source>
</evidence>
<dbReference type="InterPro" id="IPR037925">
    <property type="entry name" value="FlgE/F/G-like"/>
</dbReference>
<reference evidence="10 11" key="2">
    <citation type="submission" date="2015-01" db="EMBL/GenBank/DDBJ databases">
        <title>Complete genome sequence of Pyrinomonas methylaliphatogenes type strain K22T.</title>
        <authorList>
            <person name="Lee K.C.Y."/>
            <person name="Power J.F."/>
            <person name="Dunfield P.F."/>
            <person name="Morgan X.C."/>
            <person name="Huttenhower C."/>
            <person name="Stott M.B."/>
        </authorList>
    </citation>
    <scope>NUCLEOTIDE SEQUENCE [LARGE SCALE GENOMIC DNA]</scope>
    <source>
        <strain evidence="10 11">K22</strain>
    </source>
</reference>
<dbReference type="Pfam" id="PF00460">
    <property type="entry name" value="Flg_bb_rod"/>
    <property type="match status" value="1"/>
</dbReference>
<evidence type="ECO:0000313" key="10">
    <source>
        <dbReference type="EMBL" id="CDM65656.1"/>
    </source>
</evidence>
<name>A0A0B6WX77_9BACT</name>
<evidence type="ECO:0000259" key="7">
    <source>
        <dbReference type="Pfam" id="PF00460"/>
    </source>
</evidence>